<accession>A0A4Y2CW91</accession>
<organism evidence="1 2">
    <name type="scientific">Araneus ventricosus</name>
    <name type="common">Orbweaver spider</name>
    <name type="synonym">Epeira ventricosa</name>
    <dbReference type="NCBI Taxonomy" id="182803"/>
    <lineage>
        <taxon>Eukaryota</taxon>
        <taxon>Metazoa</taxon>
        <taxon>Ecdysozoa</taxon>
        <taxon>Arthropoda</taxon>
        <taxon>Chelicerata</taxon>
        <taxon>Arachnida</taxon>
        <taxon>Araneae</taxon>
        <taxon>Araneomorphae</taxon>
        <taxon>Entelegynae</taxon>
        <taxon>Araneoidea</taxon>
        <taxon>Araneidae</taxon>
        <taxon>Araneus</taxon>
    </lineage>
</organism>
<protein>
    <submittedName>
        <fullName evidence="1">Uncharacterized protein</fullName>
    </submittedName>
</protein>
<evidence type="ECO:0000313" key="1">
    <source>
        <dbReference type="EMBL" id="GBM08751.1"/>
    </source>
</evidence>
<proteinExistence type="predicted"/>
<dbReference type="EMBL" id="BGPR01000261">
    <property type="protein sequence ID" value="GBM08751.1"/>
    <property type="molecule type" value="Genomic_DNA"/>
</dbReference>
<evidence type="ECO:0000313" key="2">
    <source>
        <dbReference type="Proteomes" id="UP000499080"/>
    </source>
</evidence>
<gene>
    <name evidence="1" type="ORF">AVEN_956_1</name>
</gene>
<name>A0A4Y2CW91_ARAVE</name>
<dbReference type="AlphaFoldDB" id="A0A4Y2CW91"/>
<sequence length="99" mass="11267">MQNSTTFFQSSLFFPPFLLLNPQSNPIVCSPSGFERQRNPPRKGEVVGFNEFDIVLNDFNSVWCCGMRPTQSNLEARRSFEALSHAKVICFTPKFGVLF</sequence>
<dbReference type="Proteomes" id="UP000499080">
    <property type="component" value="Unassembled WGS sequence"/>
</dbReference>
<keyword evidence="2" id="KW-1185">Reference proteome</keyword>
<reference evidence="1 2" key="1">
    <citation type="journal article" date="2019" name="Sci. Rep.">
        <title>Orb-weaving spider Araneus ventricosus genome elucidates the spidroin gene catalogue.</title>
        <authorList>
            <person name="Kono N."/>
            <person name="Nakamura H."/>
            <person name="Ohtoshi R."/>
            <person name="Moran D.A.P."/>
            <person name="Shinohara A."/>
            <person name="Yoshida Y."/>
            <person name="Fujiwara M."/>
            <person name="Mori M."/>
            <person name="Tomita M."/>
            <person name="Arakawa K."/>
        </authorList>
    </citation>
    <scope>NUCLEOTIDE SEQUENCE [LARGE SCALE GENOMIC DNA]</scope>
</reference>
<comment type="caution">
    <text evidence="1">The sequence shown here is derived from an EMBL/GenBank/DDBJ whole genome shotgun (WGS) entry which is preliminary data.</text>
</comment>